<dbReference type="Ensembl" id="ENSHBUT00000026090.1">
    <property type="protein sequence ID" value="ENSHBUP00000032807.1"/>
    <property type="gene ID" value="ENSHBUG00000019353.1"/>
</dbReference>
<dbReference type="Gene3D" id="1.10.287.450">
    <property type="entry name" value="Helix hairpin bin"/>
    <property type="match status" value="1"/>
</dbReference>
<reference evidence="4" key="2">
    <citation type="submission" date="2025-09" db="UniProtKB">
        <authorList>
            <consortium name="Ensembl"/>
        </authorList>
    </citation>
    <scope>IDENTIFICATION</scope>
</reference>
<dbReference type="Pfam" id="PF16689">
    <property type="entry name" value="APC_N_CC"/>
    <property type="match status" value="1"/>
</dbReference>
<dbReference type="GO" id="GO:0007399">
    <property type="term" value="P:nervous system development"/>
    <property type="evidence" value="ECO:0007669"/>
    <property type="project" value="TreeGrafter"/>
</dbReference>
<dbReference type="GO" id="GO:0030877">
    <property type="term" value="C:beta-catenin destruction complex"/>
    <property type="evidence" value="ECO:0007669"/>
    <property type="project" value="TreeGrafter"/>
</dbReference>
<dbReference type="InterPro" id="IPR036149">
    <property type="entry name" value="APC_N_sf"/>
</dbReference>
<dbReference type="AlphaFoldDB" id="A0A3Q2X1E2"/>
<evidence type="ECO:0000313" key="4">
    <source>
        <dbReference type="Ensembl" id="ENSHBUP00000032807.1"/>
    </source>
</evidence>
<dbReference type="GO" id="GO:0007026">
    <property type="term" value="P:negative regulation of microtubule depolymerization"/>
    <property type="evidence" value="ECO:0007669"/>
    <property type="project" value="TreeGrafter"/>
</dbReference>
<feature type="coiled-coil region" evidence="1">
    <location>
        <begin position="138"/>
        <end position="172"/>
    </location>
</feature>
<dbReference type="PANTHER" id="PTHR12607">
    <property type="entry name" value="ADENOMATOUS POLYPOSIS COLI PROTEIN FAMILY"/>
    <property type="match status" value="1"/>
</dbReference>
<dbReference type="GO" id="GO:0090090">
    <property type="term" value="P:negative regulation of canonical Wnt signaling pathway"/>
    <property type="evidence" value="ECO:0007669"/>
    <property type="project" value="TreeGrafter"/>
</dbReference>
<dbReference type="OMA" id="FPRRGMP"/>
<feature type="domain" description="Adenomatous polyposis coli N-terminal dimerisation" evidence="3">
    <location>
        <begin position="4"/>
        <end position="55"/>
    </location>
</feature>
<dbReference type="STRING" id="8153.ENSHBUP00000032807"/>
<dbReference type="PANTHER" id="PTHR12607:SF11">
    <property type="entry name" value="ADENOMATOUS POLYPOSIS COLI PROTEIN"/>
    <property type="match status" value="1"/>
</dbReference>
<evidence type="ECO:0000259" key="3">
    <source>
        <dbReference type="Pfam" id="PF16689"/>
    </source>
</evidence>
<feature type="compositionally biased region" description="Low complexity" evidence="2">
    <location>
        <begin position="92"/>
        <end position="105"/>
    </location>
</feature>
<dbReference type="GO" id="GO:0007389">
    <property type="term" value="P:pattern specification process"/>
    <property type="evidence" value="ECO:0007669"/>
    <property type="project" value="TreeGrafter"/>
</dbReference>
<dbReference type="GO" id="GO:0008013">
    <property type="term" value="F:beta-catenin binding"/>
    <property type="evidence" value="ECO:0007669"/>
    <property type="project" value="InterPro"/>
</dbReference>
<evidence type="ECO:0000256" key="2">
    <source>
        <dbReference type="SAM" id="MobiDB-lite"/>
    </source>
</evidence>
<organism evidence="4 5">
    <name type="scientific">Haplochromis burtoni</name>
    <name type="common">Burton's mouthbrooder</name>
    <name type="synonym">Chromis burtoni</name>
    <dbReference type="NCBI Taxonomy" id="8153"/>
    <lineage>
        <taxon>Eukaryota</taxon>
        <taxon>Metazoa</taxon>
        <taxon>Chordata</taxon>
        <taxon>Craniata</taxon>
        <taxon>Vertebrata</taxon>
        <taxon>Euteleostomi</taxon>
        <taxon>Actinopterygii</taxon>
        <taxon>Neopterygii</taxon>
        <taxon>Teleostei</taxon>
        <taxon>Neoteleostei</taxon>
        <taxon>Acanthomorphata</taxon>
        <taxon>Ovalentaria</taxon>
        <taxon>Cichlomorphae</taxon>
        <taxon>Cichliformes</taxon>
        <taxon>Cichlidae</taxon>
        <taxon>African cichlids</taxon>
        <taxon>Pseudocrenilabrinae</taxon>
        <taxon>Haplochromini</taxon>
        <taxon>Haplochromis</taxon>
    </lineage>
</organism>
<feature type="region of interest" description="Disordered" evidence="2">
    <location>
        <begin position="88"/>
        <end position="134"/>
    </location>
</feature>
<dbReference type="GO" id="GO:0005881">
    <property type="term" value="C:cytoplasmic microtubule"/>
    <property type="evidence" value="ECO:0007669"/>
    <property type="project" value="TreeGrafter"/>
</dbReference>
<dbReference type="InterPro" id="IPR032038">
    <property type="entry name" value="APC_N"/>
</dbReference>
<dbReference type="SUPFAM" id="SSF82931">
    <property type="entry name" value="Tumor suppressor gene product Apc"/>
    <property type="match status" value="1"/>
</dbReference>
<evidence type="ECO:0000256" key="1">
    <source>
        <dbReference type="SAM" id="Coils"/>
    </source>
</evidence>
<reference evidence="4" key="1">
    <citation type="submission" date="2025-08" db="UniProtKB">
        <authorList>
            <consortium name="Ensembl"/>
        </authorList>
    </citation>
    <scope>IDENTIFICATION</scope>
</reference>
<keyword evidence="5" id="KW-1185">Reference proteome</keyword>
<accession>A0A3Q2X1E2</accession>
<sequence>MAAASYDQLLRQVEVLKMENSNLRQELQDNSNHLTKLETEASNMKEVLKQLQGTIEEESGEACGSQLELIGRLKELSLDSAGFKSRSRPLLAPGSTSSSSGAPVGAVGGSGAPGPSTSAAFPRRGLPSAGRDGHDRCLEELEKERSLLLAELDKEEKEKDWYYAQLQDLTKRIDSLPLTGNFSLQTDLNRRQLEYDAHQLRTAMEKQLGSCKEMERRAQTRVARIQQIEKDILRLGARLQVTSPVRITCKHLTLHAHLLPSLRLTFSPFSPGRRCSGGERKQRIGWGAGEQLVM</sequence>
<dbReference type="InterPro" id="IPR026831">
    <property type="entry name" value="APC_dom"/>
</dbReference>
<dbReference type="Proteomes" id="UP000264840">
    <property type="component" value="Unplaced"/>
</dbReference>
<feature type="coiled-coil region" evidence="1">
    <location>
        <begin position="6"/>
        <end position="61"/>
    </location>
</feature>
<dbReference type="SUPFAM" id="SSF58050">
    <property type="entry name" value="N-terminal coiled coil domain from apc"/>
    <property type="match status" value="1"/>
</dbReference>
<dbReference type="GO" id="GO:0016342">
    <property type="term" value="C:catenin complex"/>
    <property type="evidence" value="ECO:0007669"/>
    <property type="project" value="TreeGrafter"/>
</dbReference>
<dbReference type="GO" id="GO:0016477">
    <property type="term" value="P:cell migration"/>
    <property type="evidence" value="ECO:0007669"/>
    <property type="project" value="TreeGrafter"/>
</dbReference>
<dbReference type="GeneTree" id="ENSGT00530000063749"/>
<dbReference type="GO" id="GO:0045295">
    <property type="term" value="F:gamma-catenin binding"/>
    <property type="evidence" value="ECO:0007669"/>
    <property type="project" value="TreeGrafter"/>
</dbReference>
<keyword evidence="1" id="KW-0175">Coiled coil</keyword>
<evidence type="ECO:0000313" key="5">
    <source>
        <dbReference type="Proteomes" id="UP000264840"/>
    </source>
</evidence>
<proteinExistence type="predicted"/>
<dbReference type="InterPro" id="IPR026818">
    <property type="entry name" value="Apc_fam"/>
</dbReference>
<dbReference type="GO" id="GO:0001708">
    <property type="term" value="P:cell fate specification"/>
    <property type="evidence" value="ECO:0007669"/>
    <property type="project" value="TreeGrafter"/>
</dbReference>
<dbReference type="Pfam" id="PF11414">
    <property type="entry name" value="Suppressor_APC"/>
    <property type="match status" value="1"/>
</dbReference>
<dbReference type="FunFam" id="1.10.287.450:FF:000001">
    <property type="entry name" value="adenomatous polyposis coli protein isoform X1"/>
    <property type="match status" value="1"/>
</dbReference>
<dbReference type="Gene3D" id="1.20.5.10">
    <property type="match status" value="1"/>
</dbReference>
<name>A0A3Q2X1E2_HAPBU</name>
<dbReference type="GO" id="GO:0008017">
    <property type="term" value="F:microtubule binding"/>
    <property type="evidence" value="ECO:0007669"/>
    <property type="project" value="TreeGrafter"/>
</dbReference>
<protein>
    <recommendedName>
        <fullName evidence="3">Adenomatous polyposis coli N-terminal dimerisation domain-containing protein</fullName>
    </recommendedName>
</protein>